<dbReference type="InterPro" id="IPR038177">
    <property type="entry name" value="IAT_beta_sf"/>
</dbReference>
<keyword evidence="2" id="KW-0732">Signal</keyword>
<feature type="compositionally biased region" description="Polar residues" evidence="1">
    <location>
        <begin position="122"/>
        <end position="133"/>
    </location>
</feature>
<feature type="region of interest" description="Disordered" evidence="1">
    <location>
        <begin position="109"/>
        <end position="238"/>
    </location>
</feature>
<gene>
    <name evidence="4" type="ordered locus">PUV_20830</name>
</gene>
<dbReference type="AlphaFoldDB" id="F8L1A4"/>
<evidence type="ECO:0000259" key="3">
    <source>
        <dbReference type="Pfam" id="PF11924"/>
    </source>
</evidence>
<protein>
    <recommendedName>
        <fullName evidence="3">Inverse autotransporter beta-domain domain-containing protein</fullName>
    </recommendedName>
</protein>
<dbReference type="EMBL" id="FR872580">
    <property type="protein sequence ID" value="CCB87033.1"/>
    <property type="molecule type" value="Genomic_DNA"/>
</dbReference>
<reference key="1">
    <citation type="journal article" date="2011" name="Mol. Biol. Evol.">
        <title>Unity in variety -- the pan-genome of the Chlamydiae.</title>
        <authorList>
            <person name="Collingro A."/>
            <person name="Tischler P."/>
            <person name="Weinmaier T."/>
            <person name="Penz T."/>
            <person name="Heinz E."/>
            <person name="Brunham R.C."/>
            <person name="Read T.D."/>
            <person name="Bavoil P.M."/>
            <person name="Sachse K."/>
            <person name="Kahane S."/>
            <person name="Friedman M.G."/>
            <person name="Rattei T."/>
            <person name="Myers G.S.A."/>
            <person name="Horn M."/>
        </authorList>
    </citation>
    <scope>NUCLEOTIDE SEQUENCE</scope>
    <source>
        <strain>UV7</strain>
    </source>
</reference>
<dbReference type="Pfam" id="PF11924">
    <property type="entry name" value="IAT_beta"/>
    <property type="match status" value="1"/>
</dbReference>
<evidence type="ECO:0000313" key="4">
    <source>
        <dbReference type="EMBL" id="CCB87033.1"/>
    </source>
</evidence>
<feature type="domain" description="Inverse autotransporter beta-domain" evidence="3">
    <location>
        <begin position="299"/>
        <end position="440"/>
    </location>
</feature>
<accession>F8L1A4</accession>
<proteinExistence type="predicted"/>
<reference evidence="4 5" key="2">
    <citation type="journal article" date="2011" name="Mol. Biol. Evol.">
        <title>Unity in variety--the pan-genome of the Chlamydiae.</title>
        <authorList>
            <person name="Collingro A."/>
            <person name="Tischler P."/>
            <person name="Weinmaier T."/>
            <person name="Penz T."/>
            <person name="Heinz E."/>
            <person name="Brunham R.C."/>
            <person name="Read T.D."/>
            <person name="Bavoil P.M."/>
            <person name="Sachse K."/>
            <person name="Kahane S."/>
            <person name="Friedman M.G."/>
            <person name="Rattei T."/>
            <person name="Myers G.S."/>
            <person name="Horn M."/>
        </authorList>
    </citation>
    <scope>NUCLEOTIDE SEQUENCE [LARGE SCALE GENOMIC DNA]</scope>
    <source>
        <strain evidence="5">UV7</strain>
    </source>
</reference>
<evidence type="ECO:0000313" key="5">
    <source>
        <dbReference type="Proteomes" id="UP000000495"/>
    </source>
</evidence>
<name>F8L1A4_PARAV</name>
<dbReference type="KEGG" id="puv:PUV_20830"/>
<dbReference type="eggNOG" id="COG3391">
    <property type="taxonomic scope" value="Bacteria"/>
</dbReference>
<keyword evidence="5" id="KW-1185">Reference proteome</keyword>
<dbReference type="OrthoDB" id="21189at2"/>
<dbReference type="Gene3D" id="2.40.160.160">
    <property type="entry name" value="Inverse autotransporter, beta-domain"/>
    <property type="match status" value="1"/>
</dbReference>
<dbReference type="InterPro" id="IPR024519">
    <property type="entry name" value="IAT_beta"/>
</dbReference>
<feature type="signal peptide" evidence="2">
    <location>
        <begin position="1"/>
        <end position="25"/>
    </location>
</feature>
<dbReference type="STRING" id="765952.PUV_20830"/>
<feature type="chain" id="PRO_5003379158" description="Inverse autotransporter beta-domain domain-containing protein" evidence="2">
    <location>
        <begin position="26"/>
        <end position="542"/>
    </location>
</feature>
<dbReference type="RefSeq" id="WP_013925341.1">
    <property type="nucleotide sequence ID" value="NC_015702.1"/>
</dbReference>
<evidence type="ECO:0000256" key="2">
    <source>
        <dbReference type="SAM" id="SignalP"/>
    </source>
</evidence>
<dbReference type="Proteomes" id="UP000000495">
    <property type="component" value="Chromosome"/>
</dbReference>
<dbReference type="HOGENOM" id="CLU_502348_0_0_0"/>
<organism evidence="4 5">
    <name type="scientific">Parachlamydia acanthamoebae (strain UV7)</name>
    <dbReference type="NCBI Taxonomy" id="765952"/>
    <lineage>
        <taxon>Bacteria</taxon>
        <taxon>Pseudomonadati</taxon>
        <taxon>Chlamydiota</taxon>
        <taxon>Chlamydiia</taxon>
        <taxon>Parachlamydiales</taxon>
        <taxon>Parachlamydiaceae</taxon>
        <taxon>Parachlamydia</taxon>
    </lineage>
</organism>
<sequence length="542" mass="63299">MLSRIFSCKIAMPFVCLATFNVGIAQEAYPNNNIPQYESAYSQESYYPSHHSYHPQDQRGEYAPYPDQQQSFYRQDEQMIPHQGYYPTRHHNQPANPDLYDQQEYDPRQAAPHEGPLYPRQGMTQQTYPNPQAHSFIHGGPQYEPQYEEQPSDYYPNQQQGEPYHHAPGHQPRRNIPNRQYPNEPYHNGPPYQSHGSYPEQPYSRYPQHDGPYHEAPMYHSPGYSPNQAPYHDEEPVYGSEGNLHILQAPNEEQTPPPPYDGYQIDDSLNTPRWCQFSEFGYVRGAYTFGEGIGIRHNYSTLTALFAPLVPYDDYYPFLDLRAHYIKNKRWAANVGGGLRWRDCMTGFIFGANLYYDYRNTTQTDFNQFGFGLEFFTNCFEMRLNAYFPVGDVTHCEDHVFSDYIGPYYAVCGLTEIAQKGVDLEVGHTFWKCPYFSVFGAIGGYYYTDVCGHRHHNHNNEKRWGEKARACINVGSLLSLQARFFHDNHQNSFWQGMAMLSIPLDFCFGIALRENYNRVFTQPVERNEMIVKRRYCNWSSNW</sequence>
<evidence type="ECO:0000256" key="1">
    <source>
        <dbReference type="SAM" id="MobiDB-lite"/>
    </source>
</evidence>